<dbReference type="InterPro" id="IPR050593">
    <property type="entry name" value="LovG"/>
</dbReference>
<dbReference type="AlphaFoldDB" id="A0A0D1YHL2"/>
<dbReference type="STRING" id="1016849.A0A0D1YHL2"/>
<dbReference type="InterPro" id="IPR029058">
    <property type="entry name" value="AB_hydrolase_fold"/>
</dbReference>
<dbReference type="EMBL" id="KN846952">
    <property type="protein sequence ID" value="KIV82352.1"/>
    <property type="molecule type" value="Genomic_DNA"/>
</dbReference>
<dbReference type="SUPFAM" id="SSF53474">
    <property type="entry name" value="alpha/beta-Hydrolases"/>
    <property type="match status" value="1"/>
</dbReference>
<accession>A0A0D1YHL2</accession>
<evidence type="ECO:0000256" key="1">
    <source>
        <dbReference type="ARBA" id="ARBA00005863"/>
    </source>
</evidence>
<dbReference type="GO" id="GO:0044550">
    <property type="term" value="P:secondary metabolite biosynthetic process"/>
    <property type="evidence" value="ECO:0007669"/>
    <property type="project" value="TreeGrafter"/>
</dbReference>
<dbReference type="OrthoDB" id="414698at2759"/>
<reference evidence="4 5" key="1">
    <citation type="submission" date="2015-01" db="EMBL/GenBank/DDBJ databases">
        <title>The Genome Sequence of Exophiala sideris CBS121828.</title>
        <authorList>
            <consortium name="The Broad Institute Genomics Platform"/>
            <person name="Cuomo C."/>
            <person name="de Hoog S."/>
            <person name="Gorbushina A."/>
            <person name="Stielow B."/>
            <person name="Teixiera M."/>
            <person name="Abouelleil A."/>
            <person name="Chapman S.B."/>
            <person name="Priest M."/>
            <person name="Young S.K."/>
            <person name="Wortman J."/>
            <person name="Nusbaum C."/>
            <person name="Birren B."/>
        </authorList>
    </citation>
    <scope>NUCLEOTIDE SEQUENCE [LARGE SCALE GENOMIC DNA]</scope>
    <source>
        <strain evidence="4 5">CBS 121828</strain>
    </source>
</reference>
<dbReference type="Pfam" id="PF03959">
    <property type="entry name" value="FSH1"/>
    <property type="match status" value="1"/>
</dbReference>
<dbReference type="HOGENOM" id="CLU_051938_0_2_1"/>
<gene>
    <name evidence="4" type="ORF">PV11_04471</name>
</gene>
<dbReference type="GO" id="GO:0005634">
    <property type="term" value="C:nucleus"/>
    <property type="evidence" value="ECO:0007669"/>
    <property type="project" value="TreeGrafter"/>
</dbReference>
<dbReference type="PANTHER" id="PTHR48070:SF3">
    <property type="entry name" value="ESTERASE DBAE-RELATED"/>
    <property type="match status" value="1"/>
</dbReference>
<dbReference type="InterPro" id="IPR005645">
    <property type="entry name" value="FSH-like_dom"/>
</dbReference>
<protein>
    <recommendedName>
        <fullName evidence="3">Serine hydrolase domain-containing protein</fullName>
    </recommendedName>
</protein>
<evidence type="ECO:0000259" key="3">
    <source>
        <dbReference type="Pfam" id="PF03959"/>
    </source>
</evidence>
<sequence>MATTSDPTLSLPRILCLHGGGVNAAIFKAQFRAFRNHDKLRNRYRFVFVDAPFFCDEGVGVYPVYSDWGPFRRWFRWLDSHPEIDPGACSYELEYTMERCMASDEGTGEWVGVLGFSQGAKLAASLLYEQQLQGKTGPWRYAVILAGRAPMVSLSEGSEQFPWMQSAGGLADAADLDSIFERPDMKLKVPTLHVHGLKDEGLHLHKRMVEDYCAPGTATLVEWDGPHRIPIKKSDVDRIVDAWVELADEYGV</sequence>
<evidence type="ECO:0000313" key="5">
    <source>
        <dbReference type="Proteomes" id="UP000053599"/>
    </source>
</evidence>
<organism evidence="4 5">
    <name type="scientific">Exophiala sideris</name>
    <dbReference type="NCBI Taxonomy" id="1016849"/>
    <lineage>
        <taxon>Eukaryota</taxon>
        <taxon>Fungi</taxon>
        <taxon>Dikarya</taxon>
        <taxon>Ascomycota</taxon>
        <taxon>Pezizomycotina</taxon>
        <taxon>Eurotiomycetes</taxon>
        <taxon>Chaetothyriomycetidae</taxon>
        <taxon>Chaetothyriales</taxon>
        <taxon>Herpotrichiellaceae</taxon>
        <taxon>Exophiala</taxon>
    </lineage>
</organism>
<keyword evidence="2" id="KW-0378">Hydrolase</keyword>
<dbReference type="Gene3D" id="3.40.50.1820">
    <property type="entry name" value="alpha/beta hydrolase"/>
    <property type="match status" value="1"/>
</dbReference>
<dbReference type="PANTHER" id="PTHR48070">
    <property type="entry name" value="ESTERASE OVCA2"/>
    <property type="match status" value="1"/>
</dbReference>
<evidence type="ECO:0000256" key="2">
    <source>
        <dbReference type="ARBA" id="ARBA00022801"/>
    </source>
</evidence>
<feature type="domain" description="Serine hydrolase" evidence="3">
    <location>
        <begin position="12"/>
        <end position="238"/>
    </location>
</feature>
<evidence type="ECO:0000313" key="4">
    <source>
        <dbReference type="EMBL" id="KIV82352.1"/>
    </source>
</evidence>
<name>A0A0D1YHL2_9EURO</name>
<dbReference type="Proteomes" id="UP000053599">
    <property type="component" value="Unassembled WGS sequence"/>
</dbReference>
<dbReference type="GO" id="GO:0005737">
    <property type="term" value="C:cytoplasm"/>
    <property type="evidence" value="ECO:0007669"/>
    <property type="project" value="TreeGrafter"/>
</dbReference>
<proteinExistence type="inferred from homology"/>
<dbReference type="GO" id="GO:0016787">
    <property type="term" value="F:hydrolase activity"/>
    <property type="evidence" value="ECO:0007669"/>
    <property type="project" value="UniProtKB-KW"/>
</dbReference>
<comment type="similarity">
    <text evidence="1">Belongs to the LovG family.</text>
</comment>